<proteinExistence type="predicted"/>
<dbReference type="EnsemblMetazoa" id="XM_028661324.1">
    <property type="protein sequence ID" value="XP_028517125.1"/>
    <property type="gene ID" value="LOC110246517"/>
</dbReference>
<evidence type="ECO:0000256" key="1">
    <source>
        <dbReference type="SAM" id="MobiDB-lite"/>
    </source>
</evidence>
<dbReference type="OrthoDB" id="5987914at2759"/>
<evidence type="ECO:0008006" key="4">
    <source>
        <dbReference type="Google" id="ProtNLM"/>
    </source>
</evidence>
<protein>
    <recommendedName>
        <fullName evidence="4">BEN domain-containing protein</fullName>
    </recommendedName>
</protein>
<reference evidence="2" key="1">
    <citation type="submission" date="2022-11" db="UniProtKB">
        <authorList>
            <consortium name="EnsemblMetazoa"/>
        </authorList>
    </citation>
    <scope>IDENTIFICATION</scope>
</reference>
<dbReference type="AlphaFoldDB" id="A0A913YNR8"/>
<name>A0A913YNR8_EXADI</name>
<organism evidence="2 3">
    <name type="scientific">Exaiptasia diaphana</name>
    <name type="common">Tropical sea anemone</name>
    <name type="synonym">Aiptasia pulchella</name>
    <dbReference type="NCBI Taxonomy" id="2652724"/>
    <lineage>
        <taxon>Eukaryota</taxon>
        <taxon>Metazoa</taxon>
        <taxon>Cnidaria</taxon>
        <taxon>Anthozoa</taxon>
        <taxon>Hexacorallia</taxon>
        <taxon>Actiniaria</taxon>
        <taxon>Aiptasiidae</taxon>
        <taxon>Exaiptasia</taxon>
    </lineage>
</organism>
<accession>A0A913YNR8</accession>
<sequence>MIAAKRKVLPSDKFGETRSSNQKEAAIKFPRKQHCTRCDSLLAEMNELKAANTLLTNQLNQYRSGTTDAEAPRPGKVPKAIAEQHQMIELCPGKRVYVYESHITKAHTKKTATATACFLLSCFYKDAELIGKSLTEKNGKPCLDVDIIESILSFIRKRFNGISNSPVCIALRNKITCLEACALKKQGQ</sequence>
<dbReference type="Gene3D" id="1.10.10.2590">
    <property type="entry name" value="BEN domain"/>
    <property type="match status" value="1"/>
</dbReference>
<dbReference type="Proteomes" id="UP000887567">
    <property type="component" value="Unplaced"/>
</dbReference>
<dbReference type="GeneID" id="110246517"/>
<keyword evidence="3" id="KW-1185">Reference proteome</keyword>
<feature type="region of interest" description="Disordered" evidence="1">
    <location>
        <begin position="1"/>
        <end position="23"/>
    </location>
</feature>
<evidence type="ECO:0000313" key="2">
    <source>
        <dbReference type="EnsemblMetazoa" id="XP_028517125.1"/>
    </source>
</evidence>
<dbReference type="KEGG" id="epa:110246517"/>
<dbReference type="RefSeq" id="XP_028517125.1">
    <property type="nucleotide sequence ID" value="XM_028661324.1"/>
</dbReference>
<evidence type="ECO:0000313" key="3">
    <source>
        <dbReference type="Proteomes" id="UP000887567"/>
    </source>
</evidence>